<dbReference type="AlphaFoldDB" id="A0A9W9U1R4"/>
<evidence type="ECO:0000256" key="1">
    <source>
        <dbReference type="SAM" id="MobiDB-lite"/>
    </source>
</evidence>
<reference evidence="2" key="1">
    <citation type="submission" date="2022-12" db="EMBL/GenBank/DDBJ databases">
        <authorList>
            <person name="Petersen C."/>
        </authorList>
    </citation>
    <scope>NUCLEOTIDE SEQUENCE</scope>
    <source>
        <strain evidence="2">IBT 21472</strain>
    </source>
</reference>
<protein>
    <submittedName>
        <fullName evidence="2">Uncharacterized protein</fullName>
    </submittedName>
</protein>
<organism evidence="2 3">
    <name type="scientific">Penicillium atrosanguineum</name>
    <dbReference type="NCBI Taxonomy" id="1132637"/>
    <lineage>
        <taxon>Eukaryota</taxon>
        <taxon>Fungi</taxon>
        <taxon>Dikarya</taxon>
        <taxon>Ascomycota</taxon>
        <taxon>Pezizomycotina</taxon>
        <taxon>Eurotiomycetes</taxon>
        <taxon>Eurotiomycetidae</taxon>
        <taxon>Eurotiales</taxon>
        <taxon>Aspergillaceae</taxon>
        <taxon>Penicillium</taxon>
    </lineage>
</organism>
<dbReference type="Proteomes" id="UP001147746">
    <property type="component" value="Unassembled WGS sequence"/>
</dbReference>
<evidence type="ECO:0000313" key="2">
    <source>
        <dbReference type="EMBL" id="KAJ5303524.1"/>
    </source>
</evidence>
<accession>A0A9W9U1R4</accession>
<feature type="region of interest" description="Disordered" evidence="1">
    <location>
        <begin position="77"/>
        <end position="98"/>
    </location>
</feature>
<comment type="caution">
    <text evidence="2">The sequence shown here is derived from an EMBL/GenBank/DDBJ whole genome shotgun (WGS) entry which is preliminary data.</text>
</comment>
<evidence type="ECO:0000313" key="3">
    <source>
        <dbReference type="Proteomes" id="UP001147746"/>
    </source>
</evidence>
<dbReference type="EMBL" id="JAPZBO010000009">
    <property type="protein sequence ID" value="KAJ5303524.1"/>
    <property type="molecule type" value="Genomic_DNA"/>
</dbReference>
<keyword evidence="3" id="KW-1185">Reference proteome</keyword>
<sequence>MVTLSRLSLYQSDHGEWDRTYVETTIDFNHTVEQLEQKMEEAVPSGLCKGKDPQADDDRPEIYVRLENRMHLMKETHRKRREALEQSQPEGMQAPPDFTFMFNMPMSSGTFFPFTDFGELPDAFAAPV</sequence>
<proteinExistence type="predicted"/>
<gene>
    <name evidence="2" type="ORF">N7476_010323</name>
</gene>
<reference evidence="2" key="2">
    <citation type="journal article" date="2023" name="IMA Fungus">
        <title>Comparative genomic study of the Penicillium genus elucidates a diverse pangenome and 15 lateral gene transfer events.</title>
        <authorList>
            <person name="Petersen C."/>
            <person name="Sorensen T."/>
            <person name="Nielsen M.R."/>
            <person name="Sondergaard T.E."/>
            <person name="Sorensen J.L."/>
            <person name="Fitzpatrick D.A."/>
            <person name="Frisvad J.C."/>
            <person name="Nielsen K.L."/>
        </authorList>
    </citation>
    <scope>NUCLEOTIDE SEQUENCE</scope>
    <source>
        <strain evidence="2">IBT 21472</strain>
    </source>
</reference>
<name>A0A9W9U1R4_9EURO</name>